<dbReference type="EMBL" id="LCAH01000008">
    <property type="protein sequence ID" value="KKR86788.1"/>
    <property type="molecule type" value="Genomic_DNA"/>
</dbReference>
<accession>A0A0G0UCV9</accession>
<reference evidence="1 2" key="1">
    <citation type="journal article" date="2015" name="Nature">
        <title>rRNA introns, odd ribosomes, and small enigmatic genomes across a large radiation of phyla.</title>
        <authorList>
            <person name="Brown C.T."/>
            <person name="Hug L.A."/>
            <person name="Thomas B.C."/>
            <person name="Sharon I."/>
            <person name="Castelle C.J."/>
            <person name="Singh A."/>
            <person name="Wilkins M.J."/>
            <person name="Williams K.H."/>
            <person name="Banfield J.F."/>
        </authorList>
    </citation>
    <scope>NUCLEOTIDE SEQUENCE [LARGE SCALE GENOMIC DNA]</scope>
</reference>
<dbReference type="Proteomes" id="UP000034616">
    <property type="component" value="Unassembled WGS sequence"/>
</dbReference>
<gene>
    <name evidence="1" type="ORF">UU35_C0008G0002</name>
</gene>
<evidence type="ECO:0000313" key="1">
    <source>
        <dbReference type="EMBL" id="KKR86788.1"/>
    </source>
</evidence>
<evidence type="ECO:0000313" key="2">
    <source>
        <dbReference type="Proteomes" id="UP000034616"/>
    </source>
</evidence>
<sequence length="81" mass="9467">MPREKAARNGWDKVFPQEEGKKSFRPELRVVSNPPKKEPVCFRCACWDGCEDRKVWNQRTFCGNFVEKKDETISEESTISV</sequence>
<organism evidence="1 2">
    <name type="scientific">Candidatus Uhrbacteria bacterium GW2011_GWC2_41_11</name>
    <dbReference type="NCBI Taxonomy" id="1618985"/>
    <lineage>
        <taxon>Bacteria</taxon>
        <taxon>Candidatus Uhriibacteriota</taxon>
    </lineage>
</organism>
<name>A0A0G0UCV9_9BACT</name>
<dbReference type="AlphaFoldDB" id="A0A0G0UCV9"/>
<protein>
    <submittedName>
        <fullName evidence="1">Uncharacterized protein</fullName>
    </submittedName>
</protein>
<proteinExistence type="predicted"/>
<comment type="caution">
    <text evidence="1">The sequence shown here is derived from an EMBL/GenBank/DDBJ whole genome shotgun (WGS) entry which is preliminary data.</text>
</comment>